<dbReference type="Pfam" id="PF07087">
    <property type="entry name" value="DUF1353"/>
    <property type="match status" value="1"/>
</dbReference>
<evidence type="ECO:0000313" key="2">
    <source>
        <dbReference type="Proteomes" id="UP000285286"/>
    </source>
</evidence>
<gene>
    <name evidence="1" type="ORF">BHU25_09225</name>
</gene>
<name>A0A423DU41_9PSED</name>
<comment type="caution">
    <text evidence="1">The sequence shown here is derived from an EMBL/GenBank/DDBJ whole genome shotgun (WGS) entry which is preliminary data.</text>
</comment>
<dbReference type="Proteomes" id="UP000285286">
    <property type="component" value="Unassembled WGS sequence"/>
</dbReference>
<dbReference type="InterPro" id="IPR010767">
    <property type="entry name" value="Phage_CGC-2007_Cje0229"/>
</dbReference>
<sequence length="206" mass="23724">MASPPDINRRALLTSALKASSYLAVVGAVSACQPSSEGELIERWMADVTKKAPNGSLHVSRFMERIWFLTRTIGWTPDQPDEIAYNPVNVPRGFVTDFASTPRLFWALLPPDDRYTYPAIVHDYLYWAQDRPREEADQIFDIGMSEFGVSRVTRWAVYNAVRLFGSRAWEQNAELKAQGEKRVLARFPKDPLTEWKIWKRDPENFK</sequence>
<dbReference type="EMBL" id="MOAM01000015">
    <property type="protein sequence ID" value="ROL75572.1"/>
    <property type="molecule type" value="Genomic_DNA"/>
</dbReference>
<dbReference type="AlphaFoldDB" id="A0A423DU41"/>
<protein>
    <recommendedName>
        <fullName evidence="3">DUF1353 domain-containing protein</fullName>
    </recommendedName>
</protein>
<organism evidence="1 2">
    <name type="scientific">Pseudomonas vranovensis</name>
    <dbReference type="NCBI Taxonomy" id="321661"/>
    <lineage>
        <taxon>Bacteria</taxon>
        <taxon>Pseudomonadati</taxon>
        <taxon>Pseudomonadota</taxon>
        <taxon>Gammaproteobacteria</taxon>
        <taxon>Pseudomonadales</taxon>
        <taxon>Pseudomonadaceae</taxon>
        <taxon>Pseudomonas</taxon>
    </lineage>
</organism>
<accession>A0A423DU41</accession>
<evidence type="ECO:0000313" key="1">
    <source>
        <dbReference type="EMBL" id="ROL75572.1"/>
    </source>
</evidence>
<evidence type="ECO:0008006" key="3">
    <source>
        <dbReference type="Google" id="ProtNLM"/>
    </source>
</evidence>
<proteinExistence type="predicted"/>
<reference evidence="1 2" key="1">
    <citation type="submission" date="2016-10" db="EMBL/GenBank/DDBJ databases">
        <title>Comparative genome analysis of multiple Pseudomonas spp. focuses on biocontrol and plant growth promoting traits.</title>
        <authorList>
            <person name="Tao X.-Y."/>
            <person name="Taylor C.G."/>
        </authorList>
    </citation>
    <scope>NUCLEOTIDE SEQUENCE [LARGE SCALE GENOMIC DNA]</scope>
    <source>
        <strain evidence="1 2">15D11</strain>
    </source>
</reference>
<keyword evidence="2" id="KW-1185">Reference proteome</keyword>
<dbReference type="RefSeq" id="WP_221178248.1">
    <property type="nucleotide sequence ID" value="NZ_MOAM01000015.1"/>
</dbReference>